<comment type="similarity">
    <text evidence="1">Belongs to the NAD(P)-dependent epimerase/dehydratase family.</text>
</comment>
<reference evidence="3 4" key="1">
    <citation type="submission" date="2020-04" db="EMBL/GenBank/DDBJ databases">
        <title>Perkinsus olseni comparative genomics.</title>
        <authorList>
            <person name="Bogema D.R."/>
        </authorList>
    </citation>
    <scope>NUCLEOTIDE SEQUENCE [LARGE SCALE GENOMIC DNA]</scope>
    <source>
        <strain evidence="3 4">ATCC PRA-207</strain>
    </source>
</reference>
<keyword evidence="4" id="KW-1185">Reference proteome</keyword>
<dbReference type="Proteomes" id="UP000553632">
    <property type="component" value="Unassembled WGS sequence"/>
</dbReference>
<evidence type="ECO:0000256" key="1">
    <source>
        <dbReference type="ARBA" id="ARBA00007637"/>
    </source>
</evidence>
<dbReference type="PANTHER" id="PTHR43000">
    <property type="entry name" value="DTDP-D-GLUCOSE 4,6-DEHYDRATASE-RELATED"/>
    <property type="match status" value="1"/>
</dbReference>
<sequence>VLPSLKNSTMATFNVNVNSVGTANVLEVAQQGGTVRKVIFAASSTFYGNQDLPYRETDHFSPSSPYSASKAMGELQMQTFDKVYNLATVSLRFFMVYGPRQPRSGAYAIVTGVFAGQRERGEPLTIEGDGLQFRDFVHVKDIARGITLAYQSDRVRGGQPINLGSGEAHTVQELADLVSPNQKRLPARKNDLRGTLADTCKAKAVLGWSTRKDFRTEMSRIIEDTIAGRGLYIAEWFQNPGTVGWLERKIRGGQGLSVVPHGQRNAGIAASPNWRSSPVGWMSLYRPYRHIAVFAPYCDILQSWHSGLLTLGRIRRMLQ</sequence>
<dbReference type="SUPFAM" id="SSF51735">
    <property type="entry name" value="NAD(P)-binding Rossmann-fold domains"/>
    <property type="match status" value="1"/>
</dbReference>
<accession>A0A7J6QA52</accession>
<dbReference type="AlphaFoldDB" id="A0A7J6QA52"/>
<dbReference type="InterPro" id="IPR001509">
    <property type="entry name" value="Epimerase_deHydtase"/>
</dbReference>
<protein>
    <recommendedName>
        <fullName evidence="2">NAD-dependent epimerase/dehydratase domain-containing protein</fullName>
    </recommendedName>
</protein>
<gene>
    <name evidence="3" type="ORF">FOZ63_015351</name>
</gene>
<feature type="non-terminal residue" evidence="3">
    <location>
        <position position="1"/>
    </location>
</feature>
<comment type="caution">
    <text evidence="3">The sequence shown here is derived from an EMBL/GenBank/DDBJ whole genome shotgun (WGS) entry which is preliminary data.</text>
</comment>
<name>A0A7J6QA52_PEROL</name>
<dbReference type="Gene3D" id="3.40.50.720">
    <property type="entry name" value="NAD(P)-binding Rossmann-like Domain"/>
    <property type="match status" value="1"/>
</dbReference>
<evidence type="ECO:0000313" key="4">
    <source>
        <dbReference type="Proteomes" id="UP000553632"/>
    </source>
</evidence>
<evidence type="ECO:0000313" key="3">
    <source>
        <dbReference type="EMBL" id="KAF4705072.1"/>
    </source>
</evidence>
<dbReference type="EMBL" id="JABANO010034487">
    <property type="protein sequence ID" value="KAF4705072.1"/>
    <property type="molecule type" value="Genomic_DNA"/>
</dbReference>
<organism evidence="3 4">
    <name type="scientific">Perkinsus olseni</name>
    <name type="common">Perkinsus atlanticus</name>
    <dbReference type="NCBI Taxonomy" id="32597"/>
    <lineage>
        <taxon>Eukaryota</taxon>
        <taxon>Sar</taxon>
        <taxon>Alveolata</taxon>
        <taxon>Perkinsozoa</taxon>
        <taxon>Perkinsea</taxon>
        <taxon>Perkinsida</taxon>
        <taxon>Perkinsidae</taxon>
        <taxon>Perkinsus</taxon>
    </lineage>
</organism>
<dbReference type="Pfam" id="PF01370">
    <property type="entry name" value="Epimerase"/>
    <property type="match status" value="1"/>
</dbReference>
<feature type="domain" description="NAD-dependent epimerase/dehydratase" evidence="2">
    <location>
        <begin position="16"/>
        <end position="164"/>
    </location>
</feature>
<dbReference type="InterPro" id="IPR036291">
    <property type="entry name" value="NAD(P)-bd_dom_sf"/>
</dbReference>
<evidence type="ECO:0000259" key="2">
    <source>
        <dbReference type="Pfam" id="PF01370"/>
    </source>
</evidence>
<proteinExistence type="inferred from homology"/>